<dbReference type="InterPro" id="IPR052340">
    <property type="entry name" value="RNase_Y/CdgJ"/>
</dbReference>
<evidence type="ECO:0000313" key="2">
    <source>
        <dbReference type="EMBL" id="RVU49424.1"/>
    </source>
</evidence>
<sequence>MSVNPELRKLDIDIPSQPQSLVQLSLLMADEDINMQAAASLIENDMALAAAVMKAVNSSLYGLKGRVQSVHQAITYLGMREVAAITFEMGLRAAFPPAPELEPLWKRAGQRGTLMGKLAARLSLDAWGAHSAGLFEECGKAVLFRHASDHYRAMLRATDNDVDLVGLEHAGFGVSHDALGAALCESWGLGAAAVASVRHHVVAQAALALPAAEGRRSISALSVLAHVLMQDPGRLDEAVRAVAPAADLDEMLVLRAARQAHEQLADAQRAGRAALH</sequence>
<dbReference type="AlphaFoldDB" id="A0A437RRK4"/>
<organism evidence="2 3">
    <name type="scientific">Rubrivivax rivuli</name>
    <dbReference type="NCBI Taxonomy" id="1862385"/>
    <lineage>
        <taxon>Bacteria</taxon>
        <taxon>Pseudomonadati</taxon>
        <taxon>Pseudomonadota</taxon>
        <taxon>Betaproteobacteria</taxon>
        <taxon>Burkholderiales</taxon>
        <taxon>Sphaerotilaceae</taxon>
        <taxon>Rubrivivax</taxon>
    </lineage>
</organism>
<accession>A0A437RRK4</accession>
<keyword evidence="3" id="KW-1185">Reference proteome</keyword>
<dbReference type="EMBL" id="SACR01000001">
    <property type="protein sequence ID" value="RVU49424.1"/>
    <property type="molecule type" value="Genomic_DNA"/>
</dbReference>
<dbReference type="Proteomes" id="UP000285575">
    <property type="component" value="Unassembled WGS sequence"/>
</dbReference>
<dbReference type="PROSITE" id="PS51833">
    <property type="entry name" value="HDOD"/>
    <property type="match status" value="1"/>
</dbReference>
<evidence type="ECO:0000259" key="1">
    <source>
        <dbReference type="PROSITE" id="PS51833"/>
    </source>
</evidence>
<proteinExistence type="predicted"/>
<dbReference type="PANTHER" id="PTHR33525">
    <property type="match status" value="1"/>
</dbReference>
<dbReference type="InterPro" id="IPR013976">
    <property type="entry name" value="HDOD"/>
</dbReference>
<protein>
    <submittedName>
        <fullName evidence="2">HDOD domain-containing protein</fullName>
    </submittedName>
</protein>
<dbReference type="OrthoDB" id="9770715at2"/>
<reference evidence="2 3" key="1">
    <citation type="submission" date="2019-01" db="EMBL/GenBank/DDBJ databases">
        <authorList>
            <person name="Chen W.-M."/>
        </authorList>
    </citation>
    <scope>NUCLEOTIDE SEQUENCE [LARGE SCALE GENOMIC DNA]</scope>
    <source>
        <strain evidence="2 3">KYPY4</strain>
    </source>
</reference>
<dbReference type="SUPFAM" id="SSF109604">
    <property type="entry name" value="HD-domain/PDEase-like"/>
    <property type="match status" value="1"/>
</dbReference>
<dbReference type="RefSeq" id="WP_128227060.1">
    <property type="nucleotide sequence ID" value="NZ_SACR01000001.1"/>
</dbReference>
<dbReference type="PANTHER" id="PTHR33525:SF4">
    <property type="entry name" value="CYCLIC DI-GMP PHOSPHODIESTERASE CDGJ"/>
    <property type="match status" value="1"/>
</dbReference>
<evidence type="ECO:0000313" key="3">
    <source>
        <dbReference type="Proteomes" id="UP000285575"/>
    </source>
</evidence>
<feature type="domain" description="HDOD" evidence="1">
    <location>
        <begin position="14"/>
        <end position="203"/>
    </location>
</feature>
<name>A0A437RRK4_9BURK</name>
<gene>
    <name evidence="2" type="ORF">EOE66_02295</name>
</gene>
<dbReference type="Gene3D" id="1.10.3210.10">
    <property type="entry name" value="Hypothetical protein af1432"/>
    <property type="match status" value="1"/>
</dbReference>
<comment type="caution">
    <text evidence="2">The sequence shown here is derived from an EMBL/GenBank/DDBJ whole genome shotgun (WGS) entry which is preliminary data.</text>
</comment>
<dbReference type="Pfam" id="PF08668">
    <property type="entry name" value="HDOD"/>
    <property type="match status" value="1"/>
</dbReference>